<evidence type="ECO:0000256" key="5">
    <source>
        <dbReference type="ARBA" id="ARBA00023136"/>
    </source>
</evidence>
<evidence type="ECO:0000256" key="4">
    <source>
        <dbReference type="ARBA" id="ARBA00022989"/>
    </source>
</evidence>
<reference evidence="8 10" key="2">
    <citation type="submission" date="2019-04" db="EMBL/GenBank/DDBJ databases">
        <title>Pedobacter sp. RP-1-16 sp. nov., isolated from Arctic soil.</title>
        <authorList>
            <person name="Dahal R.H."/>
            <person name="Kim D.-U."/>
        </authorList>
    </citation>
    <scope>NUCLEOTIDE SEQUENCE [LARGE SCALE GENOMIC DNA]</scope>
    <source>
        <strain evidence="8 10">RP-1-16</strain>
    </source>
</reference>
<dbReference type="Proteomes" id="UP000309594">
    <property type="component" value="Unassembled WGS sequence"/>
</dbReference>
<evidence type="ECO:0000256" key="1">
    <source>
        <dbReference type="ARBA" id="ARBA00004141"/>
    </source>
</evidence>
<dbReference type="GO" id="GO:0005886">
    <property type="term" value="C:plasma membrane"/>
    <property type="evidence" value="ECO:0007669"/>
    <property type="project" value="TreeGrafter"/>
</dbReference>
<comment type="subcellular location">
    <subcellularLocation>
        <location evidence="1">Membrane</location>
        <topology evidence="1">Multi-pass membrane protein</topology>
    </subcellularLocation>
</comment>
<dbReference type="EMBL" id="SWDX01000003">
    <property type="protein sequence ID" value="TKC62308.1"/>
    <property type="molecule type" value="Genomic_DNA"/>
</dbReference>
<keyword evidence="9" id="KW-1185">Reference proteome</keyword>
<gene>
    <name evidence="7" type="ORF">EZ444_17330</name>
    <name evidence="8" type="ORF">FBD94_08790</name>
</gene>
<keyword evidence="5 6" id="KW-0472">Membrane</keyword>
<reference evidence="7 9" key="1">
    <citation type="submission" date="2019-02" db="EMBL/GenBank/DDBJ databases">
        <title>Pedobacter sp. RP-3-8 sp. nov., isolated from Arctic soil.</title>
        <authorList>
            <person name="Dahal R.H."/>
        </authorList>
    </citation>
    <scope>NUCLEOTIDE SEQUENCE [LARGE SCALE GENOMIC DNA]</scope>
    <source>
        <strain evidence="7 9">RP-3-8</strain>
    </source>
</reference>
<dbReference type="EMBL" id="SJSM01000011">
    <property type="protein sequence ID" value="TCC94757.1"/>
    <property type="molecule type" value="Genomic_DNA"/>
</dbReference>
<evidence type="ECO:0000313" key="7">
    <source>
        <dbReference type="EMBL" id="TCC94757.1"/>
    </source>
</evidence>
<accession>A0A4U1GEF3</accession>
<dbReference type="RefSeq" id="WP_131610408.1">
    <property type="nucleotide sequence ID" value="NZ_SJSM01000011.1"/>
</dbReference>
<dbReference type="PANTHER" id="PTHR43461:SF1">
    <property type="entry name" value="TRANSMEMBRANE PROTEIN 256"/>
    <property type="match status" value="1"/>
</dbReference>
<proteinExistence type="inferred from homology"/>
<feature type="transmembrane region" description="Helical" evidence="6">
    <location>
        <begin position="101"/>
        <end position="125"/>
    </location>
</feature>
<dbReference type="PANTHER" id="PTHR43461">
    <property type="entry name" value="TRANSMEMBRANE PROTEIN 256"/>
    <property type="match status" value="1"/>
</dbReference>
<dbReference type="Proteomes" id="UP000291117">
    <property type="component" value="Unassembled WGS sequence"/>
</dbReference>
<evidence type="ECO:0000313" key="10">
    <source>
        <dbReference type="Proteomes" id="UP000309594"/>
    </source>
</evidence>
<dbReference type="Pfam" id="PF04241">
    <property type="entry name" value="DUF423"/>
    <property type="match status" value="1"/>
</dbReference>
<accession>A0A4R0N5P6</accession>
<evidence type="ECO:0000313" key="8">
    <source>
        <dbReference type="EMBL" id="TKC62308.1"/>
    </source>
</evidence>
<keyword evidence="3 6" id="KW-0812">Transmembrane</keyword>
<organism evidence="8 10">
    <name type="scientific">Pedobacter hiemivivus</name>
    <dbReference type="NCBI Taxonomy" id="2530454"/>
    <lineage>
        <taxon>Bacteria</taxon>
        <taxon>Pseudomonadati</taxon>
        <taxon>Bacteroidota</taxon>
        <taxon>Sphingobacteriia</taxon>
        <taxon>Sphingobacteriales</taxon>
        <taxon>Sphingobacteriaceae</taxon>
        <taxon>Pedobacter</taxon>
    </lineage>
</organism>
<name>A0A4U1GEF3_9SPHI</name>
<dbReference type="InterPro" id="IPR006696">
    <property type="entry name" value="DUF423"/>
</dbReference>
<evidence type="ECO:0000313" key="9">
    <source>
        <dbReference type="Proteomes" id="UP000291117"/>
    </source>
</evidence>
<comment type="caution">
    <text evidence="8">The sequence shown here is derived from an EMBL/GenBank/DDBJ whole genome shotgun (WGS) entry which is preliminary data.</text>
</comment>
<dbReference type="AlphaFoldDB" id="A0A4U1GEF3"/>
<protein>
    <submittedName>
        <fullName evidence="8">DUF423 domain-containing protein</fullName>
    </submittedName>
</protein>
<dbReference type="OrthoDB" id="9802121at2"/>
<evidence type="ECO:0000256" key="2">
    <source>
        <dbReference type="ARBA" id="ARBA00009694"/>
    </source>
</evidence>
<evidence type="ECO:0000256" key="3">
    <source>
        <dbReference type="ARBA" id="ARBA00022692"/>
    </source>
</evidence>
<comment type="similarity">
    <text evidence="2">Belongs to the UPF0382 family.</text>
</comment>
<feature type="transmembrane region" description="Helical" evidence="6">
    <location>
        <begin position="69"/>
        <end position="89"/>
    </location>
</feature>
<sequence length="128" mass="14169">MSRRIILTASLFGAIAVMFGAFGAHTLKNVLSAGSLDIWAKGVEYQFYHTLALLFLSQLAMRNEKLVKWSYIFFTLGILLFSGSLYLLATRDILNIGFVNYIGPITPIGGLCFILGWALLFVSALKKN</sequence>
<evidence type="ECO:0000256" key="6">
    <source>
        <dbReference type="SAM" id="Phobius"/>
    </source>
</evidence>
<keyword evidence="4 6" id="KW-1133">Transmembrane helix</keyword>
<feature type="transmembrane region" description="Helical" evidence="6">
    <location>
        <begin position="47"/>
        <end position="62"/>
    </location>
</feature>